<dbReference type="GO" id="GO:0005737">
    <property type="term" value="C:cytoplasm"/>
    <property type="evidence" value="ECO:0007669"/>
    <property type="project" value="TreeGrafter"/>
</dbReference>
<dbReference type="Pfam" id="PF00270">
    <property type="entry name" value="DEAD"/>
    <property type="match status" value="1"/>
</dbReference>
<reference evidence="11" key="1">
    <citation type="submission" date="2017-06" db="EMBL/GenBank/DDBJ databases">
        <authorList>
            <person name="Varghese N."/>
            <person name="Submissions S."/>
        </authorList>
    </citation>
    <scope>NUCLEOTIDE SEQUENCE [LARGE SCALE GENOMIC DNA]</scope>
    <source>
        <strain evidence="11">DSM 44485</strain>
    </source>
</reference>
<dbReference type="InterPro" id="IPR014001">
    <property type="entry name" value="Helicase_ATP-bd"/>
</dbReference>
<dbReference type="PROSITE" id="PS51194">
    <property type="entry name" value="HELICASE_CTER"/>
    <property type="match status" value="1"/>
</dbReference>
<dbReference type="GO" id="GO:0005524">
    <property type="term" value="F:ATP binding"/>
    <property type="evidence" value="ECO:0007669"/>
    <property type="project" value="UniProtKB-KW"/>
</dbReference>
<dbReference type="GO" id="GO:0043138">
    <property type="term" value="F:3'-5' DNA helicase activity"/>
    <property type="evidence" value="ECO:0007669"/>
    <property type="project" value="UniProtKB-EC"/>
</dbReference>
<evidence type="ECO:0000256" key="3">
    <source>
        <dbReference type="ARBA" id="ARBA00022840"/>
    </source>
</evidence>
<feature type="domain" description="Helicase ATP-binding" evidence="8">
    <location>
        <begin position="167"/>
        <end position="356"/>
    </location>
</feature>
<dbReference type="EMBL" id="FZNP01000002">
    <property type="protein sequence ID" value="SNR38316.1"/>
    <property type="molecule type" value="Genomic_DNA"/>
</dbReference>
<dbReference type="GO" id="GO:0003677">
    <property type="term" value="F:DNA binding"/>
    <property type="evidence" value="ECO:0007669"/>
    <property type="project" value="UniProtKB-KW"/>
</dbReference>
<dbReference type="Pfam" id="PF00271">
    <property type="entry name" value="Helicase_C"/>
    <property type="match status" value="1"/>
</dbReference>
<keyword evidence="10" id="KW-0378">Hydrolase</keyword>
<evidence type="ECO:0000256" key="6">
    <source>
        <dbReference type="ARBA" id="ARBA00034617"/>
    </source>
</evidence>
<organism evidence="10 11">
    <name type="scientific">Actinomadura mexicana</name>
    <dbReference type="NCBI Taxonomy" id="134959"/>
    <lineage>
        <taxon>Bacteria</taxon>
        <taxon>Bacillati</taxon>
        <taxon>Actinomycetota</taxon>
        <taxon>Actinomycetes</taxon>
        <taxon>Streptosporangiales</taxon>
        <taxon>Thermomonosporaceae</taxon>
        <taxon>Actinomadura</taxon>
    </lineage>
</organism>
<dbReference type="Gene3D" id="3.40.50.300">
    <property type="entry name" value="P-loop containing nucleotide triphosphate hydrolases"/>
    <property type="match status" value="2"/>
</dbReference>
<dbReference type="SUPFAM" id="SSF52540">
    <property type="entry name" value="P-loop containing nucleoside triphosphate hydrolases"/>
    <property type="match status" value="1"/>
</dbReference>
<dbReference type="SMART" id="SM00487">
    <property type="entry name" value="DEXDc"/>
    <property type="match status" value="1"/>
</dbReference>
<proteinExistence type="inferred from homology"/>
<keyword evidence="4" id="KW-0238">DNA-binding</keyword>
<gene>
    <name evidence="10" type="ORF">SAMN06265355_102434</name>
</gene>
<dbReference type="OrthoDB" id="9760034at2"/>
<keyword evidence="2" id="KW-0547">Nucleotide-binding</keyword>
<comment type="catalytic activity">
    <reaction evidence="6">
        <text>Couples ATP hydrolysis with the unwinding of duplex DNA by translocating in the 3'-5' direction.</text>
        <dbReference type="EC" id="5.6.2.4"/>
    </reaction>
</comment>
<evidence type="ECO:0000256" key="5">
    <source>
        <dbReference type="ARBA" id="ARBA00023235"/>
    </source>
</evidence>
<feature type="domain" description="Helicase C-terminal" evidence="9">
    <location>
        <begin position="384"/>
        <end position="540"/>
    </location>
</feature>
<dbReference type="GO" id="GO:0009378">
    <property type="term" value="F:four-way junction helicase activity"/>
    <property type="evidence" value="ECO:0007669"/>
    <property type="project" value="TreeGrafter"/>
</dbReference>
<dbReference type="InterPro" id="IPR001650">
    <property type="entry name" value="Helicase_C-like"/>
</dbReference>
<evidence type="ECO:0000256" key="2">
    <source>
        <dbReference type="ARBA" id="ARBA00022741"/>
    </source>
</evidence>
<accession>A0A238VVL4</accession>
<dbReference type="PANTHER" id="PTHR13710">
    <property type="entry name" value="DNA HELICASE RECQ FAMILY MEMBER"/>
    <property type="match status" value="1"/>
</dbReference>
<evidence type="ECO:0000256" key="4">
    <source>
        <dbReference type="ARBA" id="ARBA00023125"/>
    </source>
</evidence>
<evidence type="ECO:0000256" key="7">
    <source>
        <dbReference type="ARBA" id="ARBA00034808"/>
    </source>
</evidence>
<name>A0A238VVL4_9ACTN</name>
<comment type="similarity">
    <text evidence="1">Belongs to the helicase family. RecQ subfamily.</text>
</comment>
<keyword evidence="5" id="KW-0413">Isomerase</keyword>
<keyword evidence="11" id="KW-1185">Reference proteome</keyword>
<dbReference type="NCBIfam" id="NF041063">
    <property type="entry name" value="DpdF"/>
    <property type="match status" value="1"/>
</dbReference>
<dbReference type="SMART" id="SM00490">
    <property type="entry name" value="HELICc"/>
    <property type="match status" value="1"/>
</dbReference>
<dbReference type="InterPro" id="IPR011545">
    <property type="entry name" value="DEAD/DEAH_box_helicase_dom"/>
</dbReference>
<evidence type="ECO:0000313" key="10">
    <source>
        <dbReference type="EMBL" id="SNR38316.1"/>
    </source>
</evidence>
<evidence type="ECO:0000256" key="1">
    <source>
        <dbReference type="ARBA" id="ARBA00005446"/>
    </source>
</evidence>
<dbReference type="GO" id="GO:0000724">
    <property type="term" value="P:double-strand break repair via homologous recombination"/>
    <property type="evidence" value="ECO:0007669"/>
    <property type="project" value="TreeGrafter"/>
</dbReference>
<dbReference type="PROSITE" id="PS51192">
    <property type="entry name" value="HELICASE_ATP_BIND_1"/>
    <property type="match status" value="1"/>
</dbReference>
<dbReference type="GO" id="GO:0005694">
    <property type="term" value="C:chromosome"/>
    <property type="evidence" value="ECO:0007669"/>
    <property type="project" value="TreeGrafter"/>
</dbReference>
<dbReference type="EC" id="5.6.2.4" evidence="7"/>
<evidence type="ECO:0000259" key="9">
    <source>
        <dbReference type="PROSITE" id="PS51194"/>
    </source>
</evidence>
<sequence length="863" mass="94824">MSASDWVKAKHLFAEWPDRQRSDDASGTLRRLSDALAQVQDGGAGWRDIATLTRQVLLEAHARGNESPLTVPADPALPTIEQWWLAGCQARQLTPGMITVSARLWHPDVPEGPAAKAAEADLRQVYLGHNSRQRLRLEGVPGDPFWSAAVDYERYYSVGQRQAARSVVLAPAGSTTIICLPTGHGKTPVALAPVLLGGRGRGVAVVVVPTVVLALDMERRVRDLVDRQAVKAPTGRYAYTGNLPEEVKRQLVDDIRTGRQPVVFTAPEAVAKSLRKPLDDAAEAGLLSHFIIDEAHLVEQWGNEFRPEFQTMAGQLRGWRRRAPEGREPRAVAMSATLTSAQVETLKFLFGGPLGAEVVWASQLRSEPSYYIGSFGDEQTRREDVARALTLLPKPSILYVTRVEDAREWAAHLQDLGMRRVTAVTGGSTDDERQSAMEGWAGRSAQAPAPTYYDTVIGTSAFGLGIDLADVRTVVHACLPETVDRYYQEVGRGGRDGNPSVAYMATAPRDFRLASDLNAQAILRPETAWERWSAMFHQRLRPDSGGIYQLNLGSLRASLATGYETNRKWNIHTLNLMVRAKLIELRSPEPPAPTDGEPPDAWRVRLQDYVEALPVRVDVRLLDGGTNDHRYFTDKIAAARTGILDAQRAALQRLREAVKGSRCVADVLADYYILQRSAGSLPTSAACRGCPYCRTTREPPDNGHLYTEPWQPDPDLVSWPGVPSDPLNSFRGQGQTSLSIYWAGEDEYRDLVADLVTRLCRRGMSIVGGVGLDAGFLARIQQNAAPHPLIFDAEEDLLAGFPGPLIQVLGGQQMSTAEAERFWSTDITYFVHARHLQHPGKAGARLVDVHGSSISVRTALRSL</sequence>
<dbReference type="AlphaFoldDB" id="A0A238VVL4"/>
<keyword evidence="10" id="KW-0347">Helicase</keyword>
<dbReference type="Proteomes" id="UP000198420">
    <property type="component" value="Unassembled WGS sequence"/>
</dbReference>
<protein>
    <recommendedName>
        <fullName evidence="7">DNA 3'-5' helicase</fullName>
        <ecNumber evidence="7">5.6.2.4</ecNumber>
    </recommendedName>
</protein>
<evidence type="ECO:0000259" key="8">
    <source>
        <dbReference type="PROSITE" id="PS51192"/>
    </source>
</evidence>
<dbReference type="PANTHER" id="PTHR13710:SF105">
    <property type="entry name" value="ATP-DEPENDENT DNA HELICASE Q1"/>
    <property type="match status" value="1"/>
</dbReference>
<keyword evidence="3" id="KW-0067">ATP-binding</keyword>
<dbReference type="InterPro" id="IPR027417">
    <property type="entry name" value="P-loop_NTPase"/>
</dbReference>
<evidence type="ECO:0000313" key="11">
    <source>
        <dbReference type="Proteomes" id="UP000198420"/>
    </source>
</evidence>